<dbReference type="AlphaFoldDB" id="A0A6L6PIX4"/>
<dbReference type="Proteomes" id="UP000475582">
    <property type="component" value="Unassembled WGS sequence"/>
</dbReference>
<dbReference type="PROSITE" id="PS51257">
    <property type="entry name" value="PROKAR_LIPOPROTEIN"/>
    <property type="match status" value="1"/>
</dbReference>
<proteinExistence type="predicted"/>
<dbReference type="Pfam" id="PF19795">
    <property type="entry name" value="DUF6279"/>
    <property type="match status" value="1"/>
</dbReference>
<reference evidence="1 2" key="1">
    <citation type="submission" date="2019-11" db="EMBL/GenBank/DDBJ databases">
        <title>Type strains purchased from KCTC, JCM and DSMZ.</title>
        <authorList>
            <person name="Lu H."/>
        </authorList>
    </citation>
    <scope>NUCLEOTIDE SEQUENCE [LARGE SCALE GENOMIC DNA]</scope>
    <source>
        <strain evidence="1 2">KCTC 22382</strain>
    </source>
</reference>
<gene>
    <name evidence="1" type="ORF">GM676_15790</name>
</gene>
<evidence type="ECO:0008006" key="3">
    <source>
        <dbReference type="Google" id="ProtNLM"/>
    </source>
</evidence>
<comment type="caution">
    <text evidence="1">The sequence shown here is derived from an EMBL/GenBank/DDBJ whole genome shotgun (WGS) entry which is preliminary data.</text>
</comment>
<name>A0A6L6PIX4_9BURK</name>
<evidence type="ECO:0000313" key="2">
    <source>
        <dbReference type="Proteomes" id="UP000475582"/>
    </source>
</evidence>
<evidence type="ECO:0000313" key="1">
    <source>
        <dbReference type="EMBL" id="MTV39038.1"/>
    </source>
</evidence>
<sequence length="294" mass="34257">MPIPGRRTLHGLFLIALLALLSACSSLRLAYNHGDTLLYWWIDGYVDLNTDQKGWVKKDIDELFRWHRKTQLHDYMQILQTAQRQLAAGPTQADLESDYDEIKNRTQLLLFKALPELADLARSLQPDQIAALERKFAANNAEFRKKNMKGDREAQQKFRYQKSMEQFELWFGNFTSEQEAQIRKASDARPLDNELWLDERQRRQKAILSAVRKVQQEKLGKDATMALLHTLIKDAFDRMEQPSERKAFFDQAEEGNIQLILTVIRLATPAQKAHATKRMQGWIDDFKQLAAEQR</sequence>
<protein>
    <recommendedName>
        <fullName evidence="3">Lipoprotein</fullName>
    </recommendedName>
</protein>
<dbReference type="PIRSF" id="PIRSF028200">
    <property type="entry name" value="UCP028200"/>
    <property type="match status" value="1"/>
</dbReference>
<dbReference type="OrthoDB" id="5767052at2"/>
<keyword evidence="2" id="KW-1185">Reference proteome</keyword>
<dbReference type="EMBL" id="WNKY01000016">
    <property type="protein sequence ID" value="MTV39038.1"/>
    <property type="molecule type" value="Genomic_DNA"/>
</dbReference>
<accession>A0A6L6PIX4</accession>
<organism evidence="1 2">
    <name type="scientific">Duganella radicis</name>
    <dbReference type="NCBI Taxonomy" id="551988"/>
    <lineage>
        <taxon>Bacteria</taxon>
        <taxon>Pseudomonadati</taxon>
        <taxon>Pseudomonadota</taxon>
        <taxon>Betaproteobacteria</taxon>
        <taxon>Burkholderiales</taxon>
        <taxon>Oxalobacteraceae</taxon>
        <taxon>Telluria group</taxon>
        <taxon>Duganella</taxon>
    </lineage>
</organism>
<dbReference type="InterPro" id="IPR016875">
    <property type="entry name" value="UCP028200"/>
</dbReference>